<dbReference type="PANTHER" id="PTHR30537">
    <property type="entry name" value="HTH-TYPE TRANSCRIPTIONAL REGULATOR"/>
    <property type="match status" value="1"/>
</dbReference>
<dbReference type="GO" id="GO:0006351">
    <property type="term" value="P:DNA-templated transcription"/>
    <property type="evidence" value="ECO:0007669"/>
    <property type="project" value="TreeGrafter"/>
</dbReference>
<reference evidence="6 7" key="1">
    <citation type="submission" date="2016-01" db="EMBL/GenBank/DDBJ databases">
        <title>Draft genome of the antarctic isolate Shewanella frigidimarina Ag06-30.</title>
        <authorList>
            <person name="Parmeciano Di Noto G."/>
            <person name="Vazquez S."/>
            <person name="Mac Cormack W."/>
            <person name="Iriarte A."/>
            <person name="Quiroga C."/>
        </authorList>
    </citation>
    <scope>NUCLEOTIDE SEQUENCE [LARGE SCALE GENOMIC DNA]</scope>
    <source>
        <strain evidence="6 7">Ag06-30</strain>
    </source>
</reference>
<evidence type="ECO:0000256" key="4">
    <source>
        <dbReference type="ARBA" id="ARBA00023163"/>
    </source>
</evidence>
<dbReference type="InterPro" id="IPR005119">
    <property type="entry name" value="LysR_subst-bd"/>
</dbReference>
<evidence type="ECO:0000256" key="2">
    <source>
        <dbReference type="ARBA" id="ARBA00023015"/>
    </source>
</evidence>
<dbReference type="PANTHER" id="PTHR30537:SF35">
    <property type="entry name" value="TRANSCRIPTIONAL REGULATORY PROTEIN"/>
    <property type="match status" value="1"/>
</dbReference>
<evidence type="ECO:0000313" key="6">
    <source>
        <dbReference type="EMBL" id="KVX02152.1"/>
    </source>
</evidence>
<dbReference type="AlphaFoldDB" id="A0A119D001"/>
<dbReference type="CDD" id="cd08422">
    <property type="entry name" value="PBP2_CrgA_like"/>
    <property type="match status" value="1"/>
</dbReference>
<dbReference type="RefSeq" id="WP_059745643.1">
    <property type="nucleotide sequence ID" value="NZ_JBOZPV010000003.1"/>
</dbReference>
<comment type="caution">
    <text evidence="6">The sequence shown here is derived from an EMBL/GenBank/DDBJ whole genome shotgun (WGS) entry which is preliminary data.</text>
</comment>
<keyword evidence="4" id="KW-0804">Transcription</keyword>
<keyword evidence="3" id="KW-0238">DNA-binding</keyword>
<dbReference type="SUPFAM" id="SSF46785">
    <property type="entry name" value="Winged helix' DNA-binding domain"/>
    <property type="match status" value="1"/>
</dbReference>
<evidence type="ECO:0000259" key="5">
    <source>
        <dbReference type="PROSITE" id="PS50931"/>
    </source>
</evidence>
<dbReference type="GO" id="GO:0003700">
    <property type="term" value="F:DNA-binding transcription factor activity"/>
    <property type="evidence" value="ECO:0007669"/>
    <property type="project" value="InterPro"/>
</dbReference>
<accession>A0A119D001</accession>
<sequence>MDKISAIRSFVEVASCGSFTQAAEQLGLSRLQVSRHIKEVEQWLALRLLHRTTRRVSLTLQGEEALNYCQRILSEVTAMESRANSHNNELVGSIRIASPIGLGQHKLYDVVEAFCQQHPQVNIQLLLSDNVSQLVNDRVDIALRYTHQPDESLIARRLMHIDNVVCASPDYLAKHSTILSANDLLQHNCLRHSSQPHWEIIDETRTCLLDVSGNLQANDMGVLINAARRGNGVVCLPTDLANHYLEQGELLEVLPNTTAPGKTLWAVYLSRSYQQTVVRAFIDFTANAWQQDIKKWQAS</sequence>
<dbReference type="InterPro" id="IPR058163">
    <property type="entry name" value="LysR-type_TF_proteobact-type"/>
</dbReference>
<comment type="similarity">
    <text evidence="1">Belongs to the LysR transcriptional regulatory family.</text>
</comment>
<dbReference type="Proteomes" id="UP000055702">
    <property type="component" value="Unassembled WGS sequence"/>
</dbReference>
<dbReference type="Gene3D" id="3.40.190.290">
    <property type="match status" value="1"/>
</dbReference>
<gene>
    <name evidence="6" type="ORF">AWJ07_15935</name>
</gene>
<name>A0A119D001_SHEFR</name>
<dbReference type="InterPro" id="IPR000847">
    <property type="entry name" value="LysR_HTH_N"/>
</dbReference>
<dbReference type="SUPFAM" id="SSF53850">
    <property type="entry name" value="Periplasmic binding protein-like II"/>
    <property type="match status" value="1"/>
</dbReference>
<dbReference type="Pfam" id="PF03466">
    <property type="entry name" value="LysR_substrate"/>
    <property type="match status" value="1"/>
</dbReference>
<dbReference type="Pfam" id="PF00126">
    <property type="entry name" value="HTH_1"/>
    <property type="match status" value="1"/>
</dbReference>
<dbReference type="FunFam" id="1.10.10.10:FF:000001">
    <property type="entry name" value="LysR family transcriptional regulator"/>
    <property type="match status" value="1"/>
</dbReference>
<dbReference type="InterPro" id="IPR036390">
    <property type="entry name" value="WH_DNA-bd_sf"/>
</dbReference>
<dbReference type="EMBL" id="LRDC01000017">
    <property type="protein sequence ID" value="KVX02152.1"/>
    <property type="molecule type" value="Genomic_DNA"/>
</dbReference>
<evidence type="ECO:0000256" key="3">
    <source>
        <dbReference type="ARBA" id="ARBA00023125"/>
    </source>
</evidence>
<dbReference type="PROSITE" id="PS50931">
    <property type="entry name" value="HTH_LYSR"/>
    <property type="match status" value="1"/>
</dbReference>
<evidence type="ECO:0000313" key="7">
    <source>
        <dbReference type="Proteomes" id="UP000055702"/>
    </source>
</evidence>
<dbReference type="InterPro" id="IPR036388">
    <property type="entry name" value="WH-like_DNA-bd_sf"/>
</dbReference>
<keyword evidence="2" id="KW-0805">Transcription regulation</keyword>
<protein>
    <submittedName>
        <fullName evidence="6">LysR family transcriptional regulator</fullName>
    </submittedName>
</protein>
<evidence type="ECO:0000256" key="1">
    <source>
        <dbReference type="ARBA" id="ARBA00009437"/>
    </source>
</evidence>
<proteinExistence type="inferred from homology"/>
<feature type="domain" description="HTH lysR-type" evidence="5">
    <location>
        <begin position="1"/>
        <end position="59"/>
    </location>
</feature>
<organism evidence="6">
    <name type="scientific">Shewanella frigidimarina</name>
    <dbReference type="NCBI Taxonomy" id="56812"/>
    <lineage>
        <taxon>Bacteria</taxon>
        <taxon>Pseudomonadati</taxon>
        <taxon>Pseudomonadota</taxon>
        <taxon>Gammaproteobacteria</taxon>
        <taxon>Alteromonadales</taxon>
        <taxon>Shewanellaceae</taxon>
        <taxon>Shewanella</taxon>
    </lineage>
</organism>
<dbReference type="Gene3D" id="1.10.10.10">
    <property type="entry name" value="Winged helix-like DNA-binding domain superfamily/Winged helix DNA-binding domain"/>
    <property type="match status" value="1"/>
</dbReference>
<dbReference type="GO" id="GO:0043565">
    <property type="term" value="F:sequence-specific DNA binding"/>
    <property type="evidence" value="ECO:0007669"/>
    <property type="project" value="TreeGrafter"/>
</dbReference>